<dbReference type="SUPFAM" id="SSF55804">
    <property type="entry name" value="Phoshotransferase/anion transport protein"/>
    <property type="match status" value="1"/>
</dbReference>
<keyword evidence="2" id="KW-0597">Phosphoprotein</keyword>
<name>A0ABY2IET4_9MICO</name>
<evidence type="ECO:0000256" key="3">
    <source>
        <dbReference type="ARBA" id="ARBA00022597"/>
    </source>
</evidence>
<keyword evidence="7" id="KW-0472">Membrane</keyword>
<evidence type="ECO:0000256" key="7">
    <source>
        <dbReference type="SAM" id="Phobius"/>
    </source>
</evidence>
<accession>A0ABY2IET4</accession>
<dbReference type="Gene3D" id="3.40.930.10">
    <property type="entry name" value="Mannitol-specific EII, Chain A"/>
    <property type="match status" value="1"/>
</dbReference>
<keyword evidence="7" id="KW-0812">Transmembrane</keyword>
<evidence type="ECO:0000256" key="6">
    <source>
        <dbReference type="SAM" id="MobiDB-lite"/>
    </source>
</evidence>
<dbReference type="RefSeq" id="WP_134533162.1">
    <property type="nucleotide sequence ID" value="NZ_SOFG01000007.1"/>
</dbReference>
<evidence type="ECO:0000256" key="1">
    <source>
        <dbReference type="ARBA" id="ARBA00022448"/>
    </source>
</evidence>
<keyword evidence="1" id="KW-0813">Transport</keyword>
<feature type="region of interest" description="Disordered" evidence="6">
    <location>
        <begin position="56"/>
        <end position="155"/>
    </location>
</feature>
<gene>
    <name evidence="9" type="ORF">E3O44_04995</name>
</gene>
<evidence type="ECO:0000313" key="9">
    <source>
        <dbReference type="EMBL" id="TFB88986.1"/>
    </source>
</evidence>
<dbReference type="PANTHER" id="PTHR47738:SF2">
    <property type="entry name" value="PTS SYSTEM FRUCTOSE-LIKE EIIA COMPONENT"/>
    <property type="match status" value="1"/>
</dbReference>
<evidence type="ECO:0000256" key="5">
    <source>
        <dbReference type="ARBA" id="ARBA00022683"/>
    </source>
</evidence>
<dbReference type="Proteomes" id="UP000297608">
    <property type="component" value="Unassembled WGS sequence"/>
</dbReference>
<dbReference type="PANTHER" id="PTHR47738">
    <property type="entry name" value="PTS SYSTEM FRUCTOSE-LIKE EIIA COMPONENT-RELATED"/>
    <property type="match status" value="1"/>
</dbReference>
<dbReference type="InterPro" id="IPR016152">
    <property type="entry name" value="PTrfase/Anion_transptr"/>
</dbReference>
<dbReference type="InterPro" id="IPR051541">
    <property type="entry name" value="PTS_SugarTrans_NitroReg"/>
</dbReference>
<feature type="compositionally biased region" description="Low complexity" evidence="6">
    <location>
        <begin position="86"/>
        <end position="107"/>
    </location>
</feature>
<evidence type="ECO:0000256" key="2">
    <source>
        <dbReference type="ARBA" id="ARBA00022553"/>
    </source>
</evidence>
<evidence type="ECO:0000256" key="4">
    <source>
        <dbReference type="ARBA" id="ARBA00022679"/>
    </source>
</evidence>
<evidence type="ECO:0000313" key="10">
    <source>
        <dbReference type="Proteomes" id="UP000297608"/>
    </source>
</evidence>
<reference evidence="9 10" key="1">
    <citation type="submission" date="2019-03" db="EMBL/GenBank/DDBJ databases">
        <title>Genomics of glacier-inhabiting Cryobacterium strains.</title>
        <authorList>
            <person name="Liu Q."/>
            <person name="Xin Y.-H."/>
        </authorList>
    </citation>
    <scope>NUCLEOTIDE SEQUENCE [LARGE SCALE GENOMIC DNA]</scope>
    <source>
        <strain evidence="9 10">MDB2-B</strain>
    </source>
</reference>
<protein>
    <recommendedName>
        <fullName evidence="8">PTS EIIA type-2 domain-containing protein</fullName>
    </recommendedName>
</protein>
<dbReference type="InterPro" id="IPR002178">
    <property type="entry name" value="PTS_EIIA_type-2_dom"/>
</dbReference>
<keyword evidence="7" id="KW-1133">Transmembrane helix</keyword>
<evidence type="ECO:0000259" key="8">
    <source>
        <dbReference type="PROSITE" id="PS51094"/>
    </source>
</evidence>
<keyword evidence="5" id="KW-0598">Phosphotransferase system</keyword>
<keyword evidence="3" id="KW-0762">Sugar transport</keyword>
<dbReference type="CDD" id="cd00211">
    <property type="entry name" value="PTS_IIA_fru"/>
    <property type="match status" value="1"/>
</dbReference>
<dbReference type="PROSITE" id="PS51094">
    <property type="entry name" value="PTS_EIIA_TYPE_2"/>
    <property type="match status" value="1"/>
</dbReference>
<dbReference type="NCBIfam" id="TIGR00848">
    <property type="entry name" value="fruA"/>
    <property type="match status" value="1"/>
</dbReference>
<keyword evidence="10" id="KW-1185">Reference proteome</keyword>
<comment type="caution">
    <text evidence="9">The sequence shown here is derived from an EMBL/GenBank/DDBJ whole genome shotgun (WGS) entry which is preliminary data.</text>
</comment>
<feature type="transmembrane region" description="Helical" evidence="7">
    <location>
        <begin position="26"/>
        <end position="47"/>
    </location>
</feature>
<feature type="compositionally biased region" description="Low complexity" evidence="6">
    <location>
        <begin position="56"/>
        <end position="79"/>
    </location>
</feature>
<keyword evidence="4" id="KW-0808">Transferase</keyword>
<dbReference type="EMBL" id="SOFG01000007">
    <property type="protein sequence ID" value="TFB88986.1"/>
    <property type="molecule type" value="Genomic_DNA"/>
</dbReference>
<sequence length="383" mass="38305">MPAHLDSVLHGGSITAVVGAVPGMPAIVPVLIVAVIVVAAVVVAIVVSRRRAARRIAPSASSASARATDTARPAATTTAYPSGIRGHAAAGAPHTAAGTAANPAGSAQRGTQTVAADSATAAARAAAPSVDSTGASTSRAAAPAPDSAATPAATPGTRAVASAAAAASAPVASAPSLVHPKAEPVVISTPHPKRNLATMTMPLTTAIPIVPSTTTGSVSTGKKTVLDYIDARTIVLDVDETDRDRMIRTLAGMMSTTGRITDVALVAQAAFRRETHGTTSMGNGIAIAHAKSEAVLAPVLAFARSKHGIDWNSADGEKATLIFMIAVPKASAGTEHLRVLSQLSRCLAKPAFRAAIQSAQTPAAVLEALAISANLKKPEHPQA</sequence>
<dbReference type="Pfam" id="PF00359">
    <property type="entry name" value="PTS_EIIA_2"/>
    <property type="match status" value="1"/>
</dbReference>
<organism evidence="9 10">
    <name type="scientific">Cryobacterium algoricola</name>
    <dbReference type="NCBI Taxonomy" id="1259183"/>
    <lineage>
        <taxon>Bacteria</taxon>
        <taxon>Bacillati</taxon>
        <taxon>Actinomycetota</taxon>
        <taxon>Actinomycetes</taxon>
        <taxon>Micrococcales</taxon>
        <taxon>Microbacteriaceae</taxon>
        <taxon>Cryobacterium</taxon>
    </lineage>
</organism>
<dbReference type="InterPro" id="IPR004715">
    <property type="entry name" value="PTS_IIA_fruc"/>
</dbReference>
<proteinExistence type="predicted"/>
<feature type="compositionally biased region" description="Low complexity" evidence="6">
    <location>
        <begin position="115"/>
        <end position="155"/>
    </location>
</feature>
<feature type="domain" description="PTS EIIA type-2" evidence="8">
    <location>
        <begin position="227"/>
        <end position="372"/>
    </location>
</feature>